<evidence type="ECO:0000313" key="2">
    <source>
        <dbReference type="Proteomes" id="UP000254601"/>
    </source>
</evidence>
<accession>A0A380MT75</accession>
<dbReference type="RefSeq" id="WP_072576178.1">
    <property type="nucleotide sequence ID" value="NZ_LWHB01000054.1"/>
</dbReference>
<reference evidence="1 2" key="1">
    <citation type="submission" date="2018-06" db="EMBL/GenBank/DDBJ databases">
        <authorList>
            <consortium name="Pathogen Informatics"/>
            <person name="Doyle S."/>
        </authorList>
    </citation>
    <scope>NUCLEOTIDE SEQUENCE [LARGE SCALE GENOMIC DNA]</scope>
    <source>
        <strain evidence="1 2">NCTC13337</strain>
    </source>
</reference>
<evidence type="ECO:0000313" key="1">
    <source>
        <dbReference type="EMBL" id="SUO95266.1"/>
    </source>
</evidence>
<proteinExistence type="predicted"/>
<keyword evidence="2" id="KW-1185">Reference proteome</keyword>
<dbReference type="Pfam" id="PF09669">
    <property type="entry name" value="Phage_pRha"/>
    <property type="match status" value="1"/>
</dbReference>
<dbReference type="NCBIfam" id="TIGR02681">
    <property type="entry name" value="phage_pRha"/>
    <property type="match status" value="1"/>
</dbReference>
<dbReference type="InterPro" id="IPR014054">
    <property type="entry name" value="Phage_regulatory_Rha"/>
</dbReference>
<dbReference type="AlphaFoldDB" id="A0A380MT75"/>
<dbReference type="Proteomes" id="UP000254601">
    <property type="component" value="Unassembled WGS sequence"/>
</dbReference>
<dbReference type="OrthoDB" id="79831at2"/>
<dbReference type="EMBL" id="UHIC01000001">
    <property type="protein sequence ID" value="SUO95266.1"/>
    <property type="molecule type" value="Genomic_DNA"/>
</dbReference>
<organism evidence="1 2">
    <name type="scientific">Suttonella ornithocola</name>
    <dbReference type="NCBI Taxonomy" id="279832"/>
    <lineage>
        <taxon>Bacteria</taxon>
        <taxon>Pseudomonadati</taxon>
        <taxon>Pseudomonadota</taxon>
        <taxon>Gammaproteobacteria</taxon>
        <taxon>Cardiobacteriales</taxon>
        <taxon>Cardiobacteriaceae</taxon>
        <taxon>Suttonella</taxon>
    </lineage>
</organism>
<name>A0A380MT75_9GAMM</name>
<gene>
    <name evidence="1" type="ORF">NCTC13337_01186</name>
</gene>
<protein>
    <submittedName>
        <fullName evidence="1">Uncharacterized phage-encoded protein</fullName>
    </submittedName>
</protein>
<sequence>MNYKPKTQLKVGGKMAELMKTPSVTEWVFSQGDDLKTDSRIVAKVFKKEHKNVLRDIRELIGRDSEFARLNFELLNKTITYVDKDGEEKETETAQTSHYIMTFDGFIMLVMGYSGEEAFKIKLQYIKVFNAMRKLLTDNQYSLIEQLHKAVLAEKVSSVMGTLAGKALNRRKTEKRLYQPEIERLKRELQPDLFSSIYLN</sequence>